<comment type="caution">
    <text evidence="1">The sequence shown here is derived from an EMBL/GenBank/DDBJ whole genome shotgun (WGS) entry which is preliminary data.</text>
</comment>
<sequence length="145" mass="15904">MAEPSREELHRKKMAEPSLVGASLETWPSLALRELHVDQQTNGVDDAKYYHGGGYHWVVVIIEVAVIIEVVDIMEVADMEAAVTKLINRLMGLMMPSIIMASVFTDPLITEVAAAMEAAITEVAEVDTEAAVTRKRELINIMGAI</sequence>
<protein>
    <submittedName>
        <fullName evidence="1">Uncharacterized protein</fullName>
    </submittedName>
</protein>
<reference evidence="1" key="1">
    <citation type="submission" date="2022-02" db="EMBL/GenBank/DDBJ databases">
        <title>Plant Genome Project.</title>
        <authorList>
            <person name="Zhang R.-G."/>
        </authorList>
    </citation>
    <scope>NUCLEOTIDE SEQUENCE</scope>
    <source>
        <strain evidence="1">AT1</strain>
    </source>
</reference>
<proteinExistence type="predicted"/>
<accession>A0ACC0PBV5</accession>
<name>A0ACC0PBV5_RHOML</name>
<keyword evidence="2" id="KW-1185">Reference proteome</keyword>
<dbReference type="EMBL" id="CM046390">
    <property type="protein sequence ID" value="KAI8562624.1"/>
    <property type="molecule type" value="Genomic_DNA"/>
</dbReference>
<gene>
    <name evidence="1" type="ORF">RHMOL_Rhmol03G0049300</name>
</gene>
<dbReference type="Proteomes" id="UP001062846">
    <property type="component" value="Chromosome 3"/>
</dbReference>
<evidence type="ECO:0000313" key="2">
    <source>
        <dbReference type="Proteomes" id="UP001062846"/>
    </source>
</evidence>
<evidence type="ECO:0000313" key="1">
    <source>
        <dbReference type="EMBL" id="KAI8562624.1"/>
    </source>
</evidence>
<organism evidence="1 2">
    <name type="scientific">Rhododendron molle</name>
    <name type="common">Chinese azalea</name>
    <name type="synonym">Azalea mollis</name>
    <dbReference type="NCBI Taxonomy" id="49168"/>
    <lineage>
        <taxon>Eukaryota</taxon>
        <taxon>Viridiplantae</taxon>
        <taxon>Streptophyta</taxon>
        <taxon>Embryophyta</taxon>
        <taxon>Tracheophyta</taxon>
        <taxon>Spermatophyta</taxon>
        <taxon>Magnoliopsida</taxon>
        <taxon>eudicotyledons</taxon>
        <taxon>Gunneridae</taxon>
        <taxon>Pentapetalae</taxon>
        <taxon>asterids</taxon>
        <taxon>Ericales</taxon>
        <taxon>Ericaceae</taxon>
        <taxon>Ericoideae</taxon>
        <taxon>Rhodoreae</taxon>
        <taxon>Rhododendron</taxon>
    </lineage>
</organism>